<evidence type="ECO:0000313" key="4">
    <source>
        <dbReference type="Proteomes" id="UP000003759"/>
    </source>
</evidence>
<dbReference type="HOGENOM" id="CLU_069316_0_0_12"/>
<dbReference type="GO" id="GO:0016020">
    <property type="term" value="C:membrane"/>
    <property type="evidence" value="ECO:0007669"/>
    <property type="project" value="InterPro"/>
</dbReference>
<dbReference type="RefSeq" id="WP_014933136.1">
    <property type="nucleotide sequence ID" value="NC_018604.1"/>
</dbReference>
<dbReference type="KEGG" id="bpw:WESB_1374"/>
<dbReference type="GO" id="GO:0008107">
    <property type="term" value="F:galactoside 2-alpha-L-fucosyltransferase activity"/>
    <property type="evidence" value="ECO:0007669"/>
    <property type="project" value="InterPro"/>
</dbReference>
<keyword evidence="2 3" id="KW-0808">Transferase</keyword>
<organism evidence="3 4">
    <name type="scientific">Brachyspira pilosicoli WesB</name>
    <dbReference type="NCBI Taxonomy" id="1161918"/>
    <lineage>
        <taxon>Bacteria</taxon>
        <taxon>Pseudomonadati</taxon>
        <taxon>Spirochaetota</taxon>
        <taxon>Spirochaetia</taxon>
        <taxon>Brachyspirales</taxon>
        <taxon>Brachyspiraceae</taxon>
        <taxon>Brachyspira</taxon>
    </lineage>
</organism>
<evidence type="ECO:0000256" key="2">
    <source>
        <dbReference type="ARBA" id="ARBA00022679"/>
    </source>
</evidence>
<name>K0JIZ4_BRAPL</name>
<dbReference type="EMBL" id="HE793032">
    <property type="protein sequence ID" value="CCG56842.1"/>
    <property type="molecule type" value="Genomic_DNA"/>
</dbReference>
<sequence>MAPKHLINLYYIDISILYVKIKQKSKIFINFMLYNNYEHLINKIVRIIPIKKHRDNLRNILYDIVNSLYKIEYISKELNKKRNNNDSGIVIIECQGGLADQFWKYILGESIKKHYNFTVKYDITWFDYKHKDIDGKDERPFELIKLCPDIDFKIASYDEIFFYKACFSVINESYFGYDINNYLENNKNLFLYSYPRILDINVSDITKNIDLDKYHYSTLKEDNLVLYNELKNSESVAIHIRLGDSYVMSCFKEVFNSSYENYANYFIESINKLSNELKNPTFFFFSDDIDWVNKNIIKKLNNRISYKVSSCKNPPYLDIYLMSNAKHYIISLGGFGDLATRFNNNENKIVIKACKFQYDYL</sequence>
<dbReference type="CDD" id="cd11301">
    <property type="entry name" value="Fut1_Fut2_like"/>
    <property type="match status" value="1"/>
</dbReference>
<dbReference type="InterPro" id="IPR002516">
    <property type="entry name" value="Glyco_trans_11"/>
</dbReference>
<dbReference type="PATRIC" id="fig|1161918.5.peg.683"/>
<evidence type="ECO:0000313" key="3">
    <source>
        <dbReference type="EMBL" id="CCG56842.1"/>
    </source>
</evidence>
<dbReference type="PANTHER" id="PTHR11927:SF9">
    <property type="entry name" value="L-FUCOSYLTRANSFERASE"/>
    <property type="match status" value="1"/>
</dbReference>
<evidence type="ECO:0000256" key="1">
    <source>
        <dbReference type="ARBA" id="ARBA00022676"/>
    </source>
</evidence>
<protein>
    <submittedName>
        <fullName evidence="3">Putative alpha-1,2-fucosyltransferase glycosyl transferase, family 11</fullName>
    </submittedName>
</protein>
<reference evidence="3 4" key="1">
    <citation type="journal article" date="2012" name="BMC Genomics">
        <title>Comparative genomics of Brachyspira pilosicoli strains: genome rearrangements, reductions and correlation of genetic compliment with phenotypic diversity.</title>
        <authorList>
            <person name="Mappley L.J."/>
            <person name="Black M.L."/>
            <person name="Abuoun M."/>
            <person name="Darby A.C."/>
            <person name="Woodward M.J."/>
            <person name="Parkhill J."/>
            <person name="Turner A.K."/>
            <person name="Bellgard M.I."/>
            <person name="La T."/>
            <person name="Phillips N.D."/>
            <person name="La Ragione R.M."/>
            <person name="Hampson D.J."/>
        </authorList>
    </citation>
    <scope>NUCLEOTIDE SEQUENCE [LARGE SCALE GENOMIC DNA]</scope>
    <source>
        <strain evidence="3">WesB</strain>
    </source>
</reference>
<keyword evidence="1 3" id="KW-0328">Glycosyltransferase</keyword>
<gene>
    <name evidence="3" type="ORF">WESB_1374</name>
</gene>
<dbReference type="Proteomes" id="UP000003759">
    <property type="component" value="Chromosome"/>
</dbReference>
<dbReference type="PANTHER" id="PTHR11927">
    <property type="entry name" value="GALACTOSIDE 2-L-FUCOSYLTRANSFERASE"/>
    <property type="match status" value="1"/>
</dbReference>
<dbReference type="Pfam" id="PF01531">
    <property type="entry name" value="Glyco_transf_11"/>
    <property type="match status" value="1"/>
</dbReference>
<dbReference type="GO" id="GO:0005975">
    <property type="term" value="P:carbohydrate metabolic process"/>
    <property type="evidence" value="ECO:0007669"/>
    <property type="project" value="InterPro"/>
</dbReference>
<accession>K0JIZ4</accession>
<proteinExistence type="predicted"/>
<dbReference type="AlphaFoldDB" id="K0JIZ4"/>